<evidence type="ECO:0000256" key="4">
    <source>
        <dbReference type="RuleBase" id="RU003719"/>
    </source>
</evidence>
<evidence type="ECO:0000313" key="8">
    <source>
        <dbReference type="Proteomes" id="UP000177050"/>
    </source>
</evidence>
<protein>
    <recommendedName>
        <fullName evidence="9">D-isomer specific 2-hydroxyacid dehydrogenase NAD-binding domain-containing protein</fullName>
    </recommendedName>
</protein>
<gene>
    <name evidence="7" type="ORF">A3K52_05830</name>
</gene>
<feature type="domain" description="D-isomer specific 2-hydroxyacid dehydrogenase catalytic" evidence="5">
    <location>
        <begin position="13"/>
        <end position="311"/>
    </location>
</feature>
<dbReference type="SUPFAM" id="SSF52283">
    <property type="entry name" value="Formate/glycerate dehydrogenase catalytic domain-like"/>
    <property type="match status" value="1"/>
</dbReference>
<keyword evidence="2 4" id="KW-0560">Oxidoreductase</keyword>
<dbReference type="InterPro" id="IPR006139">
    <property type="entry name" value="D-isomer_2_OHA_DH_cat_dom"/>
</dbReference>
<evidence type="ECO:0000256" key="2">
    <source>
        <dbReference type="ARBA" id="ARBA00023002"/>
    </source>
</evidence>
<dbReference type="EMBL" id="MGBR01000001">
    <property type="protein sequence ID" value="OGK74254.1"/>
    <property type="molecule type" value="Genomic_DNA"/>
</dbReference>
<evidence type="ECO:0000256" key="1">
    <source>
        <dbReference type="ARBA" id="ARBA00005854"/>
    </source>
</evidence>
<accession>A0A1F7L2J4</accession>
<dbReference type="GO" id="GO:0051287">
    <property type="term" value="F:NAD binding"/>
    <property type="evidence" value="ECO:0007669"/>
    <property type="project" value="InterPro"/>
</dbReference>
<dbReference type="SUPFAM" id="SSF51735">
    <property type="entry name" value="NAD(P)-binding Rossmann-fold domains"/>
    <property type="match status" value="1"/>
</dbReference>
<keyword evidence="3" id="KW-0520">NAD</keyword>
<dbReference type="GO" id="GO:0016616">
    <property type="term" value="F:oxidoreductase activity, acting on the CH-OH group of donors, NAD or NADP as acceptor"/>
    <property type="evidence" value="ECO:0007669"/>
    <property type="project" value="InterPro"/>
</dbReference>
<dbReference type="PANTHER" id="PTHR43761">
    <property type="entry name" value="D-ISOMER SPECIFIC 2-HYDROXYACID DEHYDROGENASE FAMILY PROTEIN (AFU_ORTHOLOGUE AFUA_1G13630)"/>
    <property type="match status" value="1"/>
</dbReference>
<dbReference type="PANTHER" id="PTHR43761:SF1">
    <property type="entry name" value="D-ISOMER SPECIFIC 2-HYDROXYACID DEHYDROGENASE CATALYTIC DOMAIN-CONTAINING PROTEIN-RELATED"/>
    <property type="match status" value="1"/>
</dbReference>
<dbReference type="Proteomes" id="UP000177050">
    <property type="component" value="Unassembled WGS sequence"/>
</dbReference>
<reference evidence="7 8" key="1">
    <citation type="journal article" date="2016" name="Nat. Commun.">
        <title>Thousands of microbial genomes shed light on interconnected biogeochemical processes in an aquifer system.</title>
        <authorList>
            <person name="Anantharaman K."/>
            <person name="Brown C.T."/>
            <person name="Hug L.A."/>
            <person name="Sharon I."/>
            <person name="Castelle C.J."/>
            <person name="Probst A.J."/>
            <person name="Thomas B.C."/>
            <person name="Singh A."/>
            <person name="Wilkins M.J."/>
            <person name="Karaoz U."/>
            <person name="Brodie E.L."/>
            <person name="Williams K.H."/>
            <person name="Hubbard S.S."/>
            <person name="Banfield J.F."/>
        </authorList>
    </citation>
    <scope>NUCLEOTIDE SEQUENCE [LARGE SCALE GENOMIC DNA]</scope>
</reference>
<comment type="similarity">
    <text evidence="1 4">Belongs to the D-isomer specific 2-hydroxyacid dehydrogenase family.</text>
</comment>
<dbReference type="Gene3D" id="3.40.50.720">
    <property type="entry name" value="NAD(P)-binding Rossmann-like Domain"/>
    <property type="match status" value="2"/>
</dbReference>
<dbReference type="AlphaFoldDB" id="A0A1F7L2J4"/>
<dbReference type="CDD" id="cd05198">
    <property type="entry name" value="formate_dh_like"/>
    <property type="match status" value="1"/>
</dbReference>
<organism evidence="7 8">
    <name type="scientific">Candidatus Roizmanbacteria bacterium RIFOXYD1_FULL_38_12</name>
    <dbReference type="NCBI Taxonomy" id="1802093"/>
    <lineage>
        <taxon>Bacteria</taxon>
        <taxon>Candidatus Roizmaniibacteriota</taxon>
    </lineage>
</organism>
<dbReference type="InterPro" id="IPR036291">
    <property type="entry name" value="NAD(P)-bd_dom_sf"/>
</dbReference>
<proteinExistence type="inferred from homology"/>
<dbReference type="Pfam" id="PF00389">
    <property type="entry name" value="2-Hacid_dh"/>
    <property type="match status" value="1"/>
</dbReference>
<dbReference type="InterPro" id="IPR006140">
    <property type="entry name" value="D-isomer_DH_NAD-bd"/>
</dbReference>
<feature type="domain" description="D-isomer specific 2-hydroxyacid dehydrogenase NAD-binding" evidence="6">
    <location>
        <begin position="110"/>
        <end position="281"/>
    </location>
</feature>
<comment type="caution">
    <text evidence="7">The sequence shown here is derived from an EMBL/GenBank/DDBJ whole genome shotgun (WGS) entry which is preliminary data.</text>
</comment>
<sequence>MNIVCLASDPAIDAYLKPLHNSHNLTIYHVQNLSPKEVIEKVADAEVLITGPEVTILRRELLLKLPSLKLLSVLTIGTDWLDLDYCREKGIVVSNIHGATAESVAEHTWAMILNLAKRVNEFDREARLNSAYNFSLYKGKEIYGKTLGVLGLGSIGSQVVRIAKCFNMRILGINKSQKPMLGVELVDKITLLKESDVITICIPLNSKTENYISSEEIELVKHGVIIVNCAREKIVNKMALLEGIKSGKIFGYGVETPIMQVIDQNDEYYKYPNIIVVPHNAFNTEDADAKTYNLVVENIEAFNIGKPQNVV</sequence>
<name>A0A1F7L2J4_9BACT</name>
<evidence type="ECO:0008006" key="9">
    <source>
        <dbReference type="Google" id="ProtNLM"/>
    </source>
</evidence>
<evidence type="ECO:0000256" key="3">
    <source>
        <dbReference type="ARBA" id="ARBA00023027"/>
    </source>
</evidence>
<evidence type="ECO:0000313" key="7">
    <source>
        <dbReference type="EMBL" id="OGK74254.1"/>
    </source>
</evidence>
<evidence type="ECO:0000259" key="6">
    <source>
        <dbReference type="Pfam" id="PF02826"/>
    </source>
</evidence>
<evidence type="ECO:0000259" key="5">
    <source>
        <dbReference type="Pfam" id="PF00389"/>
    </source>
</evidence>
<dbReference type="InterPro" id="IPR050418">
    <property type="entry name" value="D-iso_2-hydroxyacid_DH_PdxB"/>
</dbReference>
<dbReference type="Pfam" id="PF02826">
    <property type="entry name" value="2-Hacid_dh_C"/>
    <property type="match status" value="1"/>
</dbReference>